<sequence length="146" mass="15898">MVQTNYSVATNGSIINHAGQIRHIGQIFFNEDLNHQVLTQPAYTNTTQIRTLNGDDSVLAEQNTNGYNAFADAELVGSDISDGVLAYINKLIYLWVLSYTYMHCVMTALGVDTTHTSSIRSTNYVTLTSEGNVAEATSVGGQDTKN</sequence>
<accession>A0A8H2XYA9</accession>
<dbReference type="AlphaFoldDB" id="A0A8H2XYA9"/>
<dbReference type="Proteomes" id="UP000663850">
    <property type="component" value="Unassembled WGS sequence"/>
</dbReference>
<dbReference type="PANTHER" id="PTHR34315:SF1">
    <property type="entry name" value="INTRADIOL RING-CLEAVAGE DIOXYGENASES DOMAIN-CONTAINING PROTEIN-RELATED"/>
    <property type="match status" value="1"/>
</dbReference>
<dbReference type="EMBL" id="CAJMWZ010001554">
    <property type="protein sequence ID" value="CAE6438014.1"/>
    <property type="molecule type" value="Genomic_DNA"/>
</dbReference>
<protein>
    <submittedName>
        <fullName evidence="1">Uncharacterized protein</fullName>
    </submittedName>
</protein>
<gene>
    <name evidence="1" type="ORF">RDB_LOCUS25977</name>
</gene>
<reference evidence="1" key="1">
    <citation type="submission" date="2021-01" db="EMBL/GenBank/DDBJ databases">
        <authorList>
            <person name="Kaushik A."/>
        </authorList>
    </citation>
    <scope>NUCLEOTIDE SEQUENCE</scope>
    <source>
        <strain evidence="1">Type strain: AG8-Rh-89/</strain>
    </source>
</reference>
<evidence type="ECO:0000313" key="2">
    <source>
        <dbReference type="Proteomes" id="UP000663850"/>
    </source>
</evidence>
<comment type="caution">
    <text evidence="1">The sequence shown here is derived from an EMBL/GenBank/DDBJ whole genome shotgun (WGS) entry which is preliminary data.</text>
</comment>
<proteinExistence type="predicted"/>
<name>A0A8H2XYA9_9AGAM</name>
<evidence type="ECO:0000313" key="1">
    <source>
        <dbReference type="EMBL" id="CAE6438014.1"/>
    </source>
</evidence>
<organism evidence="1 2">
    <name type="scientific">Rhizoctonia solani</name>
    <dbReference type="NCBI Taxonomy" id="456999"/>
    <lineage>
        <taxon>Eukaryota</taxon>
        <taxon>Fungi</taxon>
        <taxon>Dikarya</taxon>
        <taxon>Basidiomycota</taxon>
        <taxon>Agaricomycotina</taxon>
        <taxon>Agaricomycetes</taxon>
        <taxon>Cantharellales</taxon>
        <taxon>Ceratobasidiaceae</taxon>
        <taxon>Rhizoctonia</taxon>
    </lineage>
</organism>
<dbReference type="PANTHER" id="PTHR34315">
    <property type="match status" value="1"/>
</dbReference>